<name>A0ABQ5ILT7_9ASTR</name>
<organism evidence="2 3">
    <name type="scientific">Tanacetum coccineum</name>
    <dbReference type="NCBI Taxonomy" id="301880"/>
    <lineage>
        <taxon>Eukaryota</taxon>
        <taxon>Viridiplantae</taxon>
        <taxon>Streptophyta</taxon>
        <taxon>Embryophyta</taxon>
        <taxon>Tracheophyta</taxon>
        <taxon>Spermatophyta</taxon>
        <taxon>Magnoliopsida</taxon>
        <taxon>eudicotyledons</taxon>
        <taxon>Gunneridae</taxon>
        <taxon>Pentapetalae</taxon>
        <taxon>asterids</taxon>
        <taxon>campanulids</taxon>
        <taxon>Asterales</taxon>
        <taxon>Asteraceae</taxon>
        <taxon>Asteroideae</taxon>
        <taxon>Anthemideae</taxon>
        <taxon>Anthemidinae</taxon>
        <taxon>Tanacetum</taxon>
    </lineage>
</organism>
<sequence length="247" mass="27878">MKTPERTHSQIFHQFFDHWLVELGTSLEQLVSAANNHHNKSNDDSNLRQLIYESVKHYEEYYKAKADGAKGDVMAMFRPPWLTSLEDAFLWIAGWRPTTAIHLLYSKSGLQLEARLDESVPVLLTTGDLGDLSLNQINRVDELQKKTIRAERAITEKMASLQESAADTCMVDLSSTASEILRKNNDGDGEIEESVRTLNSLLESKEDKLEEVLHMADGLRMETLKSVVEILTPLQAVHFLIAAADQQ</sequence>
<dbReference type="InterPro" id="IPR025422">
    <property type="entry name" value="TGA_domain"/>
</dbReference>
<dbReference type="Proteomes" id="UP001151760">
    <property type="component" value="Unassembled WGS sequence"/>
</dbReference>
<dbReference type="EMBL" id="BQNB010020936">
    <property type="protein sequence ID" value="GJU01148.1"/>
    <property type="molecule type" value="Genomic_DNA"/>
</dbReference>
<gene>
    <name evidence="2" type="ORF">Tco_1111486</name>
</gene>
<accession>A0ABQ5ILT7</accession>
<comment type="caution">
    <text evidence="2">The sequence shown here is derived from an EMBL/GenBank/DDBJ whole genome shotgun (WGS) entry which is preliminary data.</text>
</comment>
<dbReference type="Pfam" id="PF14144">
    <property type="entry name" value="DOG1"/>
    <property type="match status" value="1"/>
</dbReference>
<evidence type="ECO:0000259" key="1">
    <source>
        <dbReference type="PROSITE" id="PS51806"/>
    </source>
</evidence>
<evidence type="ECO:0000313" key="3">
    <source>
        <dbReference type="Proteomes" id="UP001151760"/>
    </source>
</evidence>
<feature type="domain" description="DOG1" evidence="1">
    <location>
        <begin position="9"/>
        <end position="247"/>
    </location>
</feature>
<proteinExistence type="predicted"/>
<keyword evidence="3" id="KW-1185">Reference proteome</keyword>
<dbReference type="PANTHER" id="PTHR46354:SF22">
    <property type="entry name" value="TRANSCRIPTION FACTOR TGA LIKE DOMAIN-CONTAINING PROTEIN-RELATED"/>
    <property type="match status" value="1"/>
</dbReference>
<reference evidence="2" key="1">
    <citation type="journal article" date="2022" name="Int. J. Mol. Sci.">
        <title>Draft Genome of Tanacetum Coccineum: Genomic Comparison of Closely Related Tanacetum-Family Plants.</title>
        <authorList>
            <person name="Yamashiro T."/>
            <person name="Shiraishi A."/>
            <person name="Nakayama K."/>
            <person name="Satake H."/>
        </authorList>
    </citation>
    <scope>NUCLEOTIDE SEQUENCE</scope>
</reference>
<dbReference type="PROSITE" id="PS51806">
    <property type="entry name" value="DOG1"/>
    <property type="match status" value="1"/>
</dbReference>
<dbReference type="InterPro" id="IPR051886">
    <property type="entry name" value="Seed_Dev/Stress_Resp_Reg"/>
</dbReference>
<evidence type="ECO:0000313" key="2">
    <source>
        <dbReference type="EMBL" id="GJU01148.1"/>
    </source>
</evidence>
<dbReference type="PANTHER" id="PTHR46354">
    <property type="entry name" value="DOG1 DOMAIN-CONTAINING PROTEIN"/>
    <property type="match status" value="1"/>
</dbReference>
<protein>
    <submittedName>
        <fullName evidence="2">DOG1-like protein 3</fullName>
    </submittedName>
</protein>
<reference evidence="2" key="2">
    <citation type="submission" date="2022-01" db="EMBL/GenBank/DDBJ databases">
        <authorList>
            <person name="Yamashiro T."/>
            <person name="Shiraishi A."/>
            <person name="Satake H."/>
            <person name="Nakayama K."/>
        </authorList>
    </citation>
    <scope>NUCLEOTIDE SEQUENCE</scope>
</reference>